<name>A0AAV1SQ38_9ROSI</name>
<protein>
    <submittedName>
        <fullName evidence="1">Uncharacterized protein</fullName>
    </submittedName>
</protein>
<dbReference type="AlphaFoldDB" id="A0AAV1SQ38"/>
<dbReference type="EMBL" id="CAWUPB010001197">
    <property type="protein sequence ID" value="CAK7355922.1"/>
    <property type="molecule type" value="Genomic_DNA"/>
</dbReference>
<evidence type="ECO:0000313" key="1">
    <source>
        <dbReference type="EMBL" id="CAK7355922.1"/>
    </source>
</evidence>
<gene>
    <name evidence="1" type="ORF">DCAF_LOCUS26185</name>
</gene>
<dbReference type="Proteomes" id="UP001314170">
    <property type="component" value="Unassembled WGS sequence"/>
</dbReference>
<reference evidence="1 2" key="1">
    <citation type="submission" date="2024-01" db="EMBL/GenBank/DDBJ databases">
        <authorList>
            <person name="Waweru B."/>
        </authorList>
    </citation>
    <scope>NUCLEOTIDE SEQUENCE [LARGE SCALE GENOMIC DNA]</scope>
</reference>
<proteinExistence type="predicted"/>
<sequence>SAPRRGTRVHLIEQMQLQLFEPTLCSCRGTVSTGQTYVTKHGPLGVRKHLTAQLFNLLIKLQVSRAFGNQLSIELTPKKRIGK</sequence>
<keyword evidence="2" id="KW-1185">Reference proteome</keyword>
<comment type="caution">
    <text evidence="1">The sequence shown here is derived from an EMBL/GenBank/DDBJ whole genome shotgun (WGS) entry which is preliminary data.</text>
</comment>
<organism evidence="1 2">
    <name type="scientific">Dovyalis caffra</name>
    <dbReference type="NCBI Taxonomy" id="77055"/>
    <lineage>
        <taxon>Eukaryota</taxon>
        <taxon>Viridiplantae</taxon>
        <taxon>Streptophyta</taxon>
        <taxon>Embryophyta</taxon>
        <taxon>Tracheophyta</taxon>
        <taxon>Spermatophyta</taxon>
        <taxon>Magnoliopsida</taxon>
        <taxon>eudicotyledons</taxon>
        <taxon>Gunneridae</taxon>
        <taxon>Pentapetalae</taxon>
        <taxon>rosids</taxon>
        <taxon>fabids</taxon>
        <taxon>Malpighiales</taxon>
        <taxon>Salicaceae</taxon>
        <taxon>Flacourtieae</taxon>
        <taxon>Dovyalis</taxon>
    </lineage>
</organism>
<accession>A0AAV1SQ38</accession>
<feature type="non-terminal residue" evidence="1">
    <location>
        <position position="1"/>
    </location>
</feature>
<evidence type="ECO:0000313" key="2">
    <source>
        <dbReference type="Proteomes" id="UP001314170"/>
    </source>
</evidence>